<accession>A0A8J6BYV4</accession>
<name>A0A8J6BYV4_9EUKA</name>
<keyword evidence="2" id="KW-1185">Reference proteome</keyword>
<comment type="caution">
    <text evidence="1">The sequence shown here is derived from an EMBL/GenBank/DDBJ whole genome shotgun (WGS) entry which is preliminary data.</text>
</comment>
<reference evidence="1" key="1">
    <citation type="submission" date="2021-05" db="EMBL/GenBank/DDBJ databases">
        <title>A free-living protist that lacks canonical eukaryotic 1 DNA replication and segregation systems.</title>
        <authorList>
            <person name="Salas-Leiva D.E."/>
            <person name="Tromer E.C."/>
            <person name="Curtis B.A."/>
            <person name="Jerlstrom-Hultqvist J."/>
            <person name="Kolisko M."/>
            <person name="Yi Z."/>
            <person name="Salas-Leiva J.S."/>
            <person name="Gallot-Lavallee L."/>
            <person name="Kops G.J.P.L."/>
            <person name="Archibald J.M."/>
            <person name="Simpson A.G.B."/>
            <person name="Roger A.J."/>
        </authorList>
    </citation>
    <scope>NUCLEOTIDE SEQUENCE</scope>
    <source>
        <strain evidence="1">BICM</strain>
    </source>
</reference>
<organism evidence="1 2">
    <name type="scientific">Carpediemonas membranifera</name>
    <dbReference type="NCBI Taxonomy" id="201153"/>
    <lineage>
        <taxon>Eukaryota</taxon>
        <taxon>Metamonada</taxon>
        <taxon>Carpediemonas-like organisms</taxon>
        <taxon>Carpediemonas</taxon>
    </lineage>
</organism>
<proteinExistence type="predicted"/>
<protein>
    <submittedName>
        <fullName evidence="1">Uncharacterized protein</fullName>
    </submittedName>
</protein>
<evidence type="ECO:0000313" key="2">
    <source>
        <dbReference type="Proteomes" id="UP000717585"/>
    </source>
</evidence>
<sequence length="334" mass="36995">MALDTAAGRKQFYDRIITYKGASWDKIRENFVHKSKERLGITEVDAKTVYKSTVRQIYSQITPHCDKDLVPDLTKRQHAFVVLREYVNAITSRKCVNKRHLCSIATLSQDTDAELFKEVASRVGSVVTKLRAAEKAKCETKPAEPATPTKPRDFNDIIPGTPRPPGLSQLKALLGDKNATVRVRFKPQRGENSKPAVFLARCGASVAPRFDMPCNRSGNKVCNLASQLRARWAREGKANKEGGIQIISLLDSLSIQIFPRIGSAPFEEKDGISIADVIVSHDLGRLEHSLDGGAVHHVTLYYDLSPEPDVDLPRTPALPAADQLRAYSMTVVPR</sequence>
<dbReference type="EMBL" id="JAHDYR010000012">
    <property type="protein sequence ID" value="KAG9394911.1"/>
    <property type="molecule type" value="Genomic_DNA"/>
</dbReference>
<gene>
    <name evidence="1" type="ORF">J8273_0118</name>
</gene>
<dbReference type="AlphaFoldDB" id="A0A8J6BYV4"/>
<dbReference type="Proteomes" id="UP000717585">
    <property type="component" value="Unassembled WGS sequence"/>
</dbReference>
<evidence type="ECO:0000313" key="1">
    <source>
        <dbReference type="EMBL" id="KAG9394911.1"/>
    </source>
</evidence>